<dbReference type="Pfam" id="PF09923">
    <property type="entry name" value="DUF2155"/>
    <property type="match status" value="1"/>
</dbReference>
<dbReference type="AlphaFoldDB" id="A0A7L9WVQ8"/>
<name>A0A7L9WVQ8_9RHOB</name>
<keyword evidence="4" id="KW-1185">Reference proteome</keyword>
<gene>
    <name evidence="3" type="ORF">F3W81_09415</name>
</gene>
<feature type="signal peptide" evidence="2">
    <location>
        <begin position="1"/>
        <end position="23"/>
    </location>
</feature>
<reference evidence="3 4" key="1">
    <citation type="submission" date="2019-10" db="EMBL/GenBank/DDBJ databases">
        <title>Pseudopuniceibacterium sp. HQ09 islated from Antarctica.</title>
        <authorList>
            <person name="Liao L."/>
            <person name="Su S."/>
            <person name="Chen B."/>
            <person name="Yu Y."/>
        </authorList>
    </citation>
    <scope>NUCLEOTIDE SEQUENCE [LARGE SCALE GENOMIC DNA]</scope>
    <source>
        <strain evidence="3 4">HQ09</strain>
    </source>
</reference>
<organism evidence="3 4">
    <name type="scientific">Pseudooceanicola spongiae</name>
    <dbReference type="NCBI Taxonomy" id="2613965"/>
    <lineage>
        <taxon>Bacteria</taxon>
        <taxon>Pseudomonadati</taxon>
        <taxon>Pseudomonadota</taxon>
        <taxon>Alphaproteobacteria</taxon>
        <taxon>Rhodobacterales</taxon>
        <taxon>Paracoccaceae</taxon>
        <taxon>Pseudooceanicola</taxon>
    </lineage>
</organism>
<dbReference type="EMBL" id="CP045201">
    <property type="protein sequence ID" value="QOL83160.1"/>
    <property type="molecule type" value="Genomic_DNA"/>
</dbReference>
<keyword evidence="2" id="KW-0732">Signal</keyword>
<evidence type="ECO:0000256" key="2">
    <source>
        <dbReference type="SAM" id="SignalP"/>
    </source>
</evidence>
<evidence type="ECO:0000256" key="1">
    <source>
        <dbReference type="SAM" id="MobiDB-lite"/>
    </source>
</evidence>
<dbReference type="KEGG" id="pshq:F3W81_09415"/>
<feature type="region of interest" description="Disordered" evidence="1">
    <location>
        <begin position="129"/>
        <end position="155"/>
    </location>
</feature>
<sequence length="155" mass="16274">MLRGVALVAAVFAAGGLAGASQAQEEVSLGTGVVLRGLDKIDANTTDLEIPNGQSARFGSLEISLRDCRYPVGNPSGDAFASLDIRETEGGQSKDLFDGWMIASSPALNALDHFRYDVWVLRCTVPAGVQDPAQEAPPPPPEVEDLAPDENAPVD</sequence>
<evidence type="ECO:0000313" key="3">
    <source>
        <dbReference type="EMBL" id="QOL83160.1"/>
    </source>
</evidence>
<protein>
    <submittedName>
        <fullName evidence="3">DUF2155 domain-containing protein</fullName>
    </submittedName>
</protein>
<proteinExistence type="predicted"/>
<accession>A0A7L9WVQ8</accession>
<dbReference type="InterPro" id="IPR019225">
    <property type="entry name" value="DUF2155"/>
</dbReference>
<dbReference type="Proteomes" id="UP000594118">
    <property type="component" value="Chromosome"/>
</dbReference>
<evidence type="ECO:0000313" key="4">
    <source>
        <dbReference type="Proteomes" id="UP000594118"/>
    </source>
</evidence>
<feature type="chain" id="PRO_5032317077" evidence="2">
    <location>
        <begin position="24"/>
        <end position="155"/>
    </location>
</feature>